<evidence type="ECO:0000313" key="3">
    <source>
        <dbReference type="Proteomes" id="UP000251960"/>
    </source>
</evidence>
<evidence type="ECO:0000313" key="2">
    <source>
        <dbReference type="EMBL" id="PWZ16959.1"/>
    </source>
</evidence>
<dbReference type="Proteomes" id="UP000251960">
    <property type="component" value="Chromosome 6"/>
</dbReference>
<dbReference type="AlphaFoldDB" id="A0A3L6E7Q5"/>
<feature type="compositionally biased region" description="Polar residues" evidence="1">
    <location>
        <begin position="259"/>
        <end position="270"/>
    </location>
</feature>
<feature type="region of interest" description="Disordered" evidence="1">
    <location>
        <begin position="42"/>
        <end position="128"/>
    </location>
</feature>
<accession>A0A3L6E7Q5</accession>
<feature type="region of interest" description="Disordered" evidence="1">
    <location>
        <begin position="1"/>
        <end position="21"/>
    </location>
</feature>
<gene>
    <name evidence="2" type="ORF">Zm00014a_012590</name>
</gene>
<reference evidence="2 3" key="1">
    <citation type="journal article" date="2018" name="Nat. Genet.">
        <title>Extensive intraspecific gene order and gene structural variations between Mo17 and other maize genomes.</title>
        <authorList>
            <person name="Sun S."/>
            <person name="Zhou Y."/>
            <person name="Chen J."/>
            <person name="Shi J."/>
            <person name="Zhao H."/>
            <person name="Zhao H."/>
            <person name="Song W."/>
            <person name="Zhang M."/>
            <person name="Cui Y."/>
            <person name="Dong X."/>
            <person name="Liu H."/>
            <person name="Ma X."/>
            <person name="Jiao Y."/>
            <person name="Wang B."/>
            <person name="Wei X."/>
            <person name="Stein J.C."/>
            <person name="Glaubitz J.C."/>
            <person name="Lu F."/>
            <person name="Yu G."/>
            <person name="Liang C."/>
            <person name="Fengler K."/>
            <person name="Li B."/>
            <person name="Rafalski A."/>
            <person name="Schnable P.S."/>
            <person name="Ware D.H."/>
            <person name="Buckler E.S."/>
            <person name="Lai J."/>
        </authorList>
    </citation>
    <scope>NUCLEOTIDE SEQUENCE [LARGE SCALE GENOMIC DNA]</scope>
    <source>
        <strain evidence="3">cv. Missouri 17</strain>
        <tissue evidence="2">Seedling</tissue>
    </source>
</reference>
<feature type="compositionally biased region" description="Low complexity" evidence="1">
    <location>
        <begin position="62"/>
        <end position="76"/>
    </location>
</feature>
<dbReference type="EMBL" id="NCVQ01000007">
    <property type="protein sequence ID" value="PWZ16959.1"/>
    <property type="molecule type" value="Genomic_DNA"/>
</dbReference>
<dbReference type="PANTHER" id="PTHR33781:SF2">
    <property type="entry name" value="OS05G0220500 PROTEIN"/>
    <property type="match status" value="1"/>
</dbReference>
<dbReference type="PANTHER" id="PTHR33781">
    <property type="entry name" value="PROTEIN PHYTOCHROME KINASE SUBSTRATE 1-RELATED"/>
    <property type="match status" value="1"/>
</dbReference>
<protein>
    <submittedName>
        <fullName evidence="2">Uncharacterized protein</fullName>
    </submittedName>
</protein>
<dbReference type="InterPro" id="IPR039615">
    <property type="entry name" value="PKS"/>
</dbReference>
<dbReference type="ExpressionAtlas" id="A0A3L6E7Q5">
    <property type="expression patterns" value="baseline and differential"/>
</dbReference>
<dbReference type="GO" id="GO:0009638">
    <property type="term" value="P:phototropism"/>
    <property type="evidence" value="ECO:0007669"/>
    <property type="project" value="InterPro"/>
</dbReference>
<comment type="caution">
    <text evidence="2">The sequence shown here is derived from an EMBL/GenBank/DDBJ whole genome shotgun (WGS) entry which is preliminary data.</text>
</comment>
<feature type="region of interest" description="Disordered" evidence="1">
    <location>
        <begin position="250"/>
        <end position="306"/>
    </location>
</feature>
<feature type="compositionally biased region" description="Basic and acidic residues" evidence="1">
    <location>
        <begin position="1"/>
        <end position="13"/>
    </location>
</feature>
<name>A0A3L6E7Q5_MAIZE</name>
<feature type="compositionally biased region" description="Polar residues" evidence="1">
    <location>
        <begin position="77"/>
        <end position="89"/>
    </location>
</feature>
<evidence type="ECO:0000256" key="1">
    <source>
        <dbReference type="SAM" id="MobiDB-lite"/>
    </source>
</evidence>
<organism evidence="2 3">
    <name type="scientific">Zea mays</name>
    <name type="common">Maize</name>
    <dbReference type="NCBI Taxonomy" id="4577"/>
    <lineage>
        <taxon>Eukaryota</taxon>
        <taxon>Viridiplantae</taxon>
        <taxon>Streptophyta</taxon>
        <taxon>Embryophyta</taxon>
        <taxon>Tracheophyta</taxon>
        <taxon>Spermatophyta</taxon>
        <taxon>Magnoliopsida</taxon>
        <taxon>Liliopsida</taxon>
        <taxon>Poales</taxon>
        <taxon>Poaceae</taxon>
        <taxon>PACMAD clade</taxon>
        <taxon>Panicoideae</taxon>
        <taxon>Andropogonodae</taxon>
        <taxon>Andropogoneae</taxon>
        <taxon>Tripsacinae</taxon>
        <taxon>Zea</taxon>
    </lineage>
</organism>
<proteinExistence type="predicted"/>
<sequence length="393" mass="40984">MDRYRAPKARPDQADADDSDELGVFAAERYFYGDDDELWPCERSSSSLSSAFRTGTHEPDRSVPTPTAVTSSSEASWNSRSTLLPNPNGQAEKLHAAAAAAIATPIIESRPSGAEGQRPGRRPASSSNLRRWLRGVAACACAGGASEETASADEIGTSERFLETEVPEVTAARSSLTPASGRWLLGGDNTTLAGMEAFSSPNPIQPAGDGHRRATDLGELSTPILHPQAAATSHSDERRRIKPLETFWPVPPVGDHGSSLGSEMQRSSASAVVAGNTALGGDAPRAASGGGGSPGEDDAAPSELGCQYPPSETSVVWSVVTADGAASGIFSSGASGYYYHYCLNDLDHGAMRGAGARNTRRRRSGIVSSSSLLACMSEKAVDAVGPTRSVHRQ</sequence>